<dbReference type="Gene3D" id="1.10.10.2840">
    <property type="entry name" value="PucR C-terminal helix-turn-helix domain"/>
    <property type="match status" value="1"/>
</dbReference>
<evidence type="ECO:0000313" key="5">
    <source>
        <dbReference type="Proteomes" id="UP001233673"/>
    </source>
</evidence>
<feature type="domain" description="GAF" evidence="3">
    <location>
        <begin position="81"/>
        <end position="230"/>
    </location>
</feature>
<dbReference type="Pfam" id="PF13185">
    <property type="entry name" value="GAF_2"/>
    <property type="match status" value="1"/>
</dbReference>
<dbReference type="SMART" id="SM00065">
    <property type="entry name" value="GAF"/>
    <property type="match status" value="1"/>
</dbReference>
<dbReference type="EMBL" id="JASNFN010000008">
    <property type="protein sequence ID" value="MDP5182676.1"/>
    <property type="molecule type" value="Genomic_DNA"/>
</dbReference>
<keyword evidence="2" id="KW-0175">Coiled coil</keyword>
<dbReference type="PANTHER" id="PTHR33744">
    <property type="entry name" value="CARBOHYDRATE DIACID REGULATOR"/>
    <property type="match status" value="1"/>
</dbReference>
<dbReference type="Proteomes" id="UP001233673">
    <property type="component" value="Unassembled WGS sequence"/>
</dbReference>
<reference evidence="5" key="1">
    <citation type="submission" date="2023-05" db="EMBL/GenBank/DDBJ databases">
        <title>Draft genome of Pseudofrankia sp. BMG5.37.</title>
        <authorList>
            <person name="Gtari M."/>
            <person name="Ghodhbane F."/>
            <person name="Sbissi I."/>
        </authorList>
    </citation>
    <scope>NUCLEOTIDE SEQUENCE [LARGE SCALE GENOMIC DNA]</scope>
    <source>
        <strain evidence="5">BMG 814</strain>
    </source>
</reference>
<dbReference type="InterPro" id="IPR003018">
    <property type="entry name" value="GAF"/>
</dbReference>
<organism evidence="4 5">
    <name type="scientific">Blastococcus carthaginiensis</name>
    <dbReference type="NCBI Taxonomy" id="3050034"/>
    <lineage>
        <taxon>Bacteria</taxon>
        <taxon>Bacillati</taxon>
        <taxon>Actinomycetota</taxon>
        <taxon>Actinomycetes</taxon>
        <taxon>Geodermatophilales</taxon>
        <taxon>Geodermatophilaceae</taxon>
        <taxon>Blastococcus</taxon>
    </lineage>
</organism>
<dbReference type="Gene3D" id="3.30.450.40">
    <property type="match status" value="1"/>
</dbReference>
<accession>A0ABT9IAS7</accession>
<evidence type="ECO:0000256" key="1">
    <source>
        <dbReference type="ARBA" id="ARBA00006754"/>
    </source>
</evidence>
<comment type="caution">
    <text evidence="4">The sequence shown here is derived from an EMBL/GenBank/DDBJ whole genome shotgun (WGS) entry which is preliminary data.</text>
</comment>
<dbReference type="Pfam" id="PF13556">
    <property type="entry name" value="HTH_30"/>
    <property type="match status" value="1"/>
</dbReference>
<dbReference type="RefSeq" id="WP_305999355.1">
    <property type="nucleotide sequence ID" value="NZ_JASNFN010000008.1"/>
</dbReference>
<evidence type="ECO:0000313" key="4">
    <source>
        <dbReference type="EMBL" id="MDP5182676.1"/>
    </source>
</evidence>
<evidence type="ECO:0000259" key="3">
    <source>
        <dbReference type="SMART" id="SM00065"/>
    </source>
</evidence>
<protein>
    <submittedName>
        <fullName evidence="4">GAF domain-containing protein</fullName>
    </submittedName>
</protein>
<dbReference type="InterPro" id="IPR042070">
    <property type="entry name" value="PucR_C-HTH_sf"/>
</dbReference>
<dbReference type="SUPFAM" id="SSF55781">
    <property type="entry name" value="GAF domain-like"/>
    <property type="match status" value="1"/>
</dbReference>
<gene>
    <name evidence="4" type="ORF">QOZ88_08485</name>
</gene>
<dbReference type="InterPro" id="IPR041522">
    <property type="entry name" value="CdaR_GGDEF"/>
</dbReference>
<evidence type="ECO:0000256" key="2">
    <source>
        <dbReference type="SAM" id="Coils"/>
    </source>
</evidence>
<dbReference type="InterPro" id="IPR029016">
    <property type="entry name" value="GAF-like_dom_sf"/>
</dbReference>
<dbReference type="Pfam" id="PF17853">
    <property type="entry name" value="GGDEF_2"/>
    <property type="match status" value="1"/>
</dbReference>
<dbReference type="InterPro" id="IPR025736">
    <property type="entry name" value="PucR_C-HTH_dom"/>
</dbReference>
<name>A0ABT9IAS7_9ACTN</name>
<proteinExistence type="inferred from homology"/>
<dbReference type="PANTHER" id="PTHR33744:SF1">
    <property type="entry name" value="DNA-BINDING TRANSCRIPTIONAL ACTIVATOR ADER"/>
    <property type="match status" value="1"/>
</dbReference>
<feature type="coiled-coil region" evidence="2">
    <location>
        <begin position="226"/>
        <end position="256"/>
    </location>
</feature>
<keyword evidence="5" id="KW-1185">Reference proteome</keyword>
<sequence>MTDRSATWLHLLAADASAEELGAHRAELLADPVVPPAERVRIEEEASAAGRVRELLAAGRRHSRELVVLNDLARRLGSMHHPGEVLQEVAAQSRRLLDADVAYLMLRRPEGLRIEVVDGSMGGALRGITLQEGEGIGGEVLRTGRPVWTESYCTDPQVHRLAHMDVAARSEQLGGILGLPLQLGGETIGVLLAGDRRPRRFADHDVELMAGLAAHAAVALRNAQLIDQLRGTAGELERRNADLRRSEEQRERAAALRELLTAAVLEGGGVPAVARALERAVGGEVQVWDPVGGRLDAAPSAEGTDLLRDAEAGDGPWPDRLAPPGHRVVRSGSRSGVLVPVTLSGGPAGCLVVWDVEGADAELAGLLQTAATSLALVVVTERAVALAELRSRGEFLQALLAGDVDDAGARRRGRAAGVDVDAVTAVAVLDPGARDLQPAARTAARLAEGARGWSAEHQGRVVVLLTGPSAEDALVWLRAPGSPLPAAVGLAPCGGGAAAIRAAHQEARQTAALLHALGRPEVAATSAAFGVYRALLSPAGRGELHAFVSATLGPLLDWDAQRNRNLVDTLASFLRNAQHHARTCAELHVHANTLYQRLDRVTELLGPDWRDHDRALQLQLALVLRSLAEGLPAAG</sequence>
<comment type="similarity">
    <text evidence="1">Belongs to the CdaR family.</text>
</comment>
<dbReference type="InterPro" id="IPR051448">
    <property type="entry name" value="CdaR-like_regulators"/>
</dbReference>